<feature type="non-terminal residue" evidence="2">
    <location>
        <position position="58"/>
    </location>
</feature>
<gene>
    <name evidence="2" type="ORF">CALMAC_LOCUS8633</name>
</gene>
<reference evidence="2 3" key="1">
    <citation type="submission" date="2019-01" db="EMBL/GenBank/DDBJ databases">
        <authorList>
            <person name="Sayadi A."/>
        </authorList>
    </citation>
    <scope>NUCLEOTIDE SEQUENCE [LARGE SCALE GENOMIC DNA]</scope>
</reference>
<sequence>MNRSISSYIATIVRVVGDGEETEVPVLPDTTTADVIECCRDPGEETCDLFAVSPERGG</sequence>
<feature type="domain" description="Apoptosis-stimulating of p53 protein 2-like RA" evidence="1">
    <location>
        <begin position="17"/>
        <end position="51"/>
    </location>
</feature>
<evidence type="ECO:0000313" key="2">
    <source>
        <dbReference type="EMBL" id="VEN46596.1"/>
    </source>
</evidence>
<dbReference type="Gene3D" id="3.10.20.90">
    <property type="entry name" value="Phosphatidylinositol 3-kinase Catalytic Subunit, Chain A, domain 1"/>
    <property type="match status" value="1"/>
</dbReference>
<evidence type="ECO:0000259" key="1">
    <source>
        <dbReference type="Pfam" id="PF21801"/>
    </source>
</evidence>
<dbReference type="EMBL" id="CAACVG010007683">
    <property type="protein sequence ID" value="VEN46596.1"/>
    <property type="molecule type" value="Genomic_DNA"/>
</dbReference>
<dbReference type="AlphaFoldDB" id="A0A653CFU4"/>
<keyword evidence="3" id="KW-1185">Reference proteome</keyword>
<dbReference type="OrthoDB" id="10038642at2759"/>
<name>A0A653CFU4_CALMS</name>
<dbReference type="Proteomes" id="UP000410492">
    <property type="component" value="Unassembled WGS sequence"/>
</dbReference>
<evidence type="ECO:0000313" key="3">
    <source>
        <dbReference type="Proteomes" id="UP000410492"/>
    </source>
</evidence>
<accession>A0A653CFU4</accession>
<proteinExistence type="predicted"/>
<protein>
    <recommendedName>
        <fullName evidence="1">Apoptosis-stimulating of p53 protein 2-like RA domain-containing protein</fullName>
    </recommendedName>
</protein>
<dbReference type="Pfam" id="PF21801">
    <property type="entry name" value="ASPP2-like_RA"/>
    <property type="match status" value="1"/>
</dbReference>
<organism evidence="2 3">
    <name type="scientific">Callosobruchus maculatus</name>
    <name type="common">Southern cowpea weevil</name>
    <name type="synonym">Pulse bruchid</name>
    <dbReference type="NCBI Taxonomy" id="64391"/>
    <lineage>
        <taxon>Eukaryota</taxon>
        <taxon>Metazoa</taxon>
        <taxon>Ecdysozoa</taxon>
        <taxon>Arthropoda</taxon>
        <taxon>Hexapoda</taxon>
        <taxon>Insecta</taxon>
        <taxon>Pterygota</taxon>
        <taxon>Neoptera</taxon>
        <taxon>Endopterygota</taxon>
        <taxon>Coleoptera</taxon>
        <taxon>Polyphaga</taxon>
        <taxon>Cucujiformia</taxon>
        <taxon>Chrysomeloidea</taxon>
        <taxon>Chrysomelidae</taxon>
        <taxon>Bruchinae</taxon>
        <taxon>Bruchini</taxon>
        <taxon>Callosobruchus</taxon>
    </lineage>
</organism>
<dbReference type="InterPro" id="IPR048942">
    <property type="entry name" value="ASPP2-like_RA"/>
</dbReference>